<proteinExistence type="predicted"/>
<dbReference type="AlphaFoldDB" id="A0A183ES55"/>
<dbReference type="Proteomes" id="UP000271098">
    <property type="component" value="Unassembled WGS sequence"/>
</dbReference>
<reference evidence="3" key="1">
    <citation type="submission" date="2016-06" db="UniProtKB">
        <authorList>
            <consortium name="WormBaseParasite"/>
        </authorList>
    </citation>
    <scope>IDENTIFICATION</scope>
</reference>
<dbReference type="OrthoDB" id="5774172at2759"/>
<dbReference type="PANTHER" id="PTHR38612">
    <property type="entry name" value="PROTEIN DCT-5-RELATED"/>
    <property type="match status" value="1"/>
</dbReference>
<accession>A0A183ES55</accession>
<keyword evidence="2" id="KW-1185">Reference proteome</keyword>
<dbReference type="WBParaSite" id="GPUH_0002382601-mRNA-1">
    <property type="protein sequence ID" value="GPUH_0002382601-mRNA-1"/>
    <property type="gene ID" value="GPUH_0002382601"/>
</dbReference>
<dbReference type="Pfam" id="PF17266">
    <property type="entry name" value="DUF5332"/>
    <property type="match status" value="1"/>
</dbReference>
<evidence type="ECO:0000313" key="1">
    <source>
        <dbReference type="EMBL" id="VDN41967.1"/>
    </source>
</evidence>
<protein>
    <submittedName>
        <fullName evidence="1 3">Uncharacterized protein</fullName>
    </submittedName>
</protein>
<reference evidence="1 2" key="2">
    <citation type="submission" date="2018-11" db="EMBL/GenBank/DDBJ databases">
        <authorList>
            <consortium name="Pathogen Informatics"/>
        </authorList>
    </citation>
    <scope>NUCLEOTIDE SEQUENCE [LARGE SCALE GENOMIC DNA]</scope>
</reference>
<evidence type="ECO:0000313" key="3">
    <source>
        <dbReference type="WBParaSite" id="GPUH_0002382601-mRNA-1"/>
    </source>
</evidence>
<sequence>MTAPRYHSFQLLFIGDRFHGARITKQLYNDLDAGIDYGCIFTSGCQDECNKCPLCMTSKEQLVDVLSGSKRSAKGECSTLVNCATDCVQRSNSNFTMINYCLRHECAYHCFDGTCPKCSAFITRLFNQICGRCYEMFRAIVYAKFEEQFKQAGKAPAIGVKAANLL</sequence>
<dbReference type="PANTHER" id="PTHR38612:SF1">
    <property type="entry name" value="PROTEIN CBG06620"/>
    <property type="match status" value="1"/>
</dbReference>
<name>A0A183ES55_9BILA</name>
<dbReference type="EMBL" id="UYRT01098990">
    <property type="protein sequence ID" value="VDN41967.1"/>
    <property type="molecule type" value="Genomic_DNA"/>
</dbReference>
<gene>
    <name evidence="1" type="ORF">GPUH_LOCUS23794</name>
</gene>
<organism evidence="3">
    <name type="scientific">Gongylonema pulchrum</name>
    <dbReference type="NCBI Taxonomy" id="637853"/>
    <lineage>
        <taxon>Eukaryota</taxon>
        <taxon>Metazoa</taxon>
        <taxon>Ecdysozoa</taxon>
        <taxon>Nematoda</taxon>
        <taxon>Chromadorea</taxon>
        <taxon>Rhabditida</taxon>
        <taxon>Spirurina</taxon>
        <taxon>Spiruromorpha</taxon>
        <taxon>Spiruroidea</taxon>
        <taxon>Gongylonematidae</taxon>
        <taxon>Gongylonema</taxon>
    </lineage>
</organism>
<evidence type="ECO:0000313" key="2">
    <source>
        <dbReference type="Proteomes" id="UP000271098"/>
    </source>
</evidence>
<dbReference type="InterPro" id="IPR035161">
    <property type="entry name" value="DUF5332"/>
</dbReference>